<accession>A0A914HST6</accession>
<feature type="transmembrane region" description="Helical" evidence="4">
    <location>
        <begin position="327"/>
        <end position="349"/>
    </location>
</feature>
<dbReference type="Proteomes" id="UP000887572">
    <property type="component" value="Unplaced"/>
</dbReference>
<dbReference type="PANTHER" id="PTHR10983">
    <property type="entry name" value="1-ACYLGLYCEROL-3-PHOSPHATE ACYLTRANSFERASE-RELATED"/>
    <property type="match status" value="1"/>
</dbReference>
<dbReference type="GO" id="GO:0005783">
    <property type="term" value="C:endoplasmic reticulum"/>
    <property type="evidence" value="ECO:0007669"/>
    <property type="project" value="TreeGrafter"/>
</dbReference>
<dbReference type="PANTHER" id="PTHR10983:SF16">
    <property type="entry name" value="LYSOCARDIOLIPIN ACYLTRANSFERASE 1"/>
    <property type="match status" value="1"/>
</dbReference>
<comment type="similarity">
    <text evidence="1">Belongs to the 1-acyl-sn-glycerol-3-phosphate acyltransferase family.</text>
</comment>
<protein>
    <submittedName>
        <fullName evidence="7">Phospholipid/glycerol acyltransferase domain-containing protein</fullName>
    </submittedName>
</protein>
<keyword evidence="6" id="KW-1185">Reference proteome</keyword>
<dbReference type="Pfam" id="PF01553">
    <property type="entry name" value="Acyltransferase"/>
    <property type="match status" value="1"/>
</dbReference>
<feature type="transmembrane region" description="Helical" evidence="4">
    <location>
        <begin position="20"/>
        <end position="46"/>
    </location>
</feature>
<dbReference type="SMART" id="SM00563">
    <property type="entry name" value="PlsC"/>
    <property type="match status" value="1"/>
</dbReference>
<feature type="transmembrane region" description="Helical" evidence="4">
    <location>
        <begin position="126"/>
        <end position="146"/>
    </location>
</feature>
<keyword evidence="4" id="KW-0812">Transmembrane</keyword>
<evidence type="ECO:0000259" key="5">
    <source>
        <dbReference type="SMART" id="SM00563"/>
    </source>
</evidence>
<keyword evidence="3" id="KW-0012">Acyltransferase</keyword>
<evidence type="ECO:0000313" key="7">
    <source>
        <dbReference type="WBParaSite" id="Gr19_v10_g4149.t1"/>
    </source>
</evidence>
<dbReference type="WBParaSite" id="Gr19_v10_g4149.t1">
    <property type="protein sequence ID" value="Gr19_v10_g4149.t1"/>
    <property type="gene ID" value="Gr19_v10_g4149"/>
</dbReference>
<evidence type="ECO:0000313" key="6">
    <source>
        <dbReference type="Proteomes" id="UP000887572"/>
    </source>
</evidence>
<evidence type="ECO:0000256" key="1">
    <source>
        <dbReference type="ARBA" id="ARBA00008655"/>
    </source>
</evidence>
<keyword evidence="4" id="KW-1133">Transmembrane helix</keyword>
<evidence type="ECO:0000256" key="2">
    <source>
        <dbReference type="ARBA" id="ARBA00022679"/>
    </source>
</evidence>
<feature type="transmembrane region" description="Helical" evidence="4">
    <location>
        <begin position="414"/>
        <end position="436"/>
    </location>
</feature>
<proteinExistence type="inferred from homology"/>
<dbReference type="AlphaFoldDB" id="A0A914HST6"/>
<dbReference type="CDD" id="cd07990">
    <property type="entry name" value="LPLAT_LCLAT1-like"/>
    <property type="match status" value="1"/>
</dbReference>
<dbReference type="InterPro" id="IPR032098">
    <property type="entry name" value="Acyltransf_C"/>
</dbReference>
<feature type="domain" description="Phospholipid/glycerol acyltransferase" evidence="5">
    <location>
        <begin position="90"/>
        <end position="214"/>
    </location>
</feature>
<dbReference type="GO" id="GO:0036149">
    <property type="term" value="P:phosphatidylinositol acyl-chain remodeling"/>
    <property type="evidence" value="ECO:0007669"/>
    <property type="project" value="TreeGrafter"/>
</dbReference>
<evidence type="ECO:0000256" key="4">
    <source>
        <dbReference type="SAM" id="Phobius"/>
    </source>
</evidence>
<evidence type="ECO:0000256" key="3">
    <source>
        <dbReference type="ARBA" id="ARBA00023315"/>
    </source>
</evidence>
<name>A0A914HST6_GLORO</name>
<feature type="transmembrane region" description="Helical" evidence="4">
    <location>
        <begin position="58"/>
        <end position="79"/>
    </location>
</feature>
<feature type="transmembrane region" description="Helical" evidence="4">
    <location>
        <begin position="442"/>
        <end position="461"/>
    </location>
</feature>
<dbReference type="InterPro" id="IPR002123">
    <property type="entry name" value="Plipid/glycerol_acylTrfase"/>
</dbReference>
<dbReference type="Pfam" id="PF16076">
    <property type="entry name" value="Acyltransf_C"/>
    <property type="match status" value="1"/>
</dbReference>
<reference evidence="7" key="1">
    <citation type="submission" date="2022-11" db="UniProtKB">
        <authorList>
            <consortium name="WormBaseParasite"/>
        </authorList>
    </citation>
    <scope>IDENTIFICATION</scope>
</reference>
<feature type="transmembrane region" description="Helical" evidence="4">
    <location>
        <begin position="355"/>
        <end position="374"/>
    </location>
</feature>
<organism evidence="6 7">
    <name type="scientific">Globodera rostochiensis</name>
    <name type="common">Golden nematode worm</name>
    <name type="synonym">Heterodera rostochiensis</name>
    <dbReference type="NCBI Taxonomy" id="31243"/>
    <lineage>
        <taxon>Eukaryota</taxon>
        <taxon>Metazoa</taxon>
        <taxon>Ecdysozoa</taxon>
        <taxon>Nematoda</taxon>
        <taxon>Chromadorea</taxon>
        <taxon>Rhabditida</taxon>
        <taxon>Tylenchina</taxon>
        <taxon>Tylenchomorpha</taxon>
        <taxon>Tylenchoidea</taxon>
        <taxon>Heteroderidae</taxon>
        <taxon>Heteroderinae</taxon>
        <taxon>Globodera</taxon>
    </lineage>
</organism>
<sequence>MEPPVVSHFEPFQCLRGITYATLLLSSSYFGTLFFLMPLMPFAFLWPAVFRQIADFLIGFWLVLPSSLMELLFGVQIHVQGDKVDKNRPALLIMNHRTRLDWLFFWNALWRMDPWLLITGKISPKSMLMFIPGAGWAMATNAFLFLERNFASDQTRIDKIISYYSRFERKYQLLLFPEGTDKCPIATERSQKFAEKNGLVQYKYLLHPRTLGFVHLLHKMRKEKYVDFVYDVTVAYGGRIIQSEMDLILRGLTPGHVYFLVKKISISSLPDKDEQLEKWLMEKWAEKEKTLHNFYASGEFSSPNANSDRDHQQNTLQKIGLSSRARLLQMVVLAVWLALTTIWAFIFFGVLSSKIRWLIALFTAVYFVGLQLYYEKTLHNFYASGEFSSPNANSDRDHQQNTLQKIGLSSRARLLQMVVLAVWLALTTIWAFIFFGVLSSKIRWLIALFTAVYFVGLQLYYGGFELFLAQLAAARPTDESAKQKQSHRKKKQ</sequence>
<keyword evidence="2" id="KW-0808">Transferase</keyword>
<dbReference type="SUPFAM" id="SSF69593">
    <property type="entry name" value="Glycerol-3-phosphate (1)-acyltransferase"/>
    <property type="match status" value="1"/>
</dbReference>
<dbReference type="GO" id="GO:0016746">
    <property type="term" value="F:acyltransferase activity"/>
    <property type="evidence" value="ECO:0007669"/>
    <property type="project" value="UniProtKB-KW"/>
</dbReference>
<keyword evidence="4" id="KW-0472">Membrane</keyword>